<protein>
    <submittedName>
        <fullName evidence="1">Uncharacterized protein</fullName>
    </submittedName>
</protein>
<reference evidence="1 2" key="1">
    <citation type="submission" date="2016-05" db="EMBL/GenBank/DDBJ databases">
        <authorList>
            <person name="Lavstsen T."/>
            <person name="Jespersen J.S."/>
        </authorList>
    </citation>
    <scope>NUCLEOTIDE SEQUENCE [LARGE SCALE GENOMIC DNA]</scope>
    <source>
        <strain evidence="1 2">B7-9</strain>
    </source>
</reference>
<dbReference type="AlphaFoldDB" id="A0A2H3KK61"/>
<keyword evidence="2" id="KW-1185">Reference proteome</keyword>
<name>A0A2H3KK61_9CHLR</name>
<proteinExistence type="predicted"/>
<dbReference type="EMBL" id="LYXE01000104">
    <property type="protein sequence ID" value="PDV98317.1"/>
    <property type="molecule type" value="Genomic_DNA"/>
</dbReference>
<evidence type="ECO:0000313" key="2">
    <source>
        <dbReference type="Proteomes" id="UP000220922"/>
    </source>
</evidence>
<organism evidence="1 2">
    <name type="scientific">Candidatus Chloroploca asiatica</name>
    <dbReference type="NCBI Taxonomy" id="1506545"/>
    <lineage>
        <taxon>Bacteria</taxon>
        <taxon>Bacillati</taxon>
        <taxon>Chloroflexota</taxon>
        <taxon>Chloroflexia</taxon>
        <taxon>Chloroflexales</taxon>
        <taxon>Chloroflexineae</taxon>
        <taxon>Oscillochloridaceae</taxon>
        <taxon>Candidatus Chloroploca</taxon>
    </lineage>
</organism>
<gene>
    <name evidence="1" type="ORF">A9Q02_16075</name>
</gene>
<evidence type="ECO:0000313" key="1">
    <source>
        <dbReference type="EMBL" id="PDV98317.1"/>
    </source>
</evidence>
<accession>A0A2H3KK61</accession>
<dbReference type="Proteomes" id="UP000220922">
    <property type="component" value="Unassembled WGS sequence"/>
</dbReference>
<sequence>MTQIWFFGCCEAADILGFEFEMGLFPNVLDEARGKGIDIAYAESELGKKSGVGSKIVVEKGYIVKLSKDKKGIIQREQLTRHWTDWIDYWSVDFDFENKREIIRVKDLESGEIREEWTGDFIFENEWQESGAE</sequence>
<comment type="caution">
    <text evidence="1">The sequence shown here is derived from an EMBL/GenBank/DDBJ whole genome shotgun (WGS) entry which is preliminary data.</text>
</comment>